<keyword evidence="8" id="KW-1185">Reference proteome</keyword>
<keyword evidence="4" id="KW-0804">Transcription</keyword>
<dbReference type="GO" id="GO:0006355">
    <property type="term" value="P:regulation of DNA-templated transcription"/>
    <property type="evidence" value="ECO:0007669"/>
    <property type="project" value="InterPro"/>
</dbReference>
<feature type="DNA-binding region" description="OmpR/PhoB-type" evidence="5">
    <location>
        <begin position="1"/>
        <end position="97"/>
    </location>
</feature>
<dbReference type="GO" id="GO:0000160">
    <property type="term" value="P:phosphorelay signal transduction system"/>
    <property type="evidence" value="ECO:0007669"/>
    <property type="project" value="InterPro"/>
</dbReference>
<dbReference type="GO" id="GO:0003677">
    <property type="term" value="F:DNA binding"/>
    <property type="evidence" value="ECO:0007669"/>
    <property type="project" value="UniProtKB-UniRule"/>
</dbReference>
<dbReference type="InterPro" id="IPR016032">
    <property type="entry name" value="Sig_transdc_resp-reg_C-effctor"/>
</dbReference>
<dbReference type="EMBL" id="JAMTCK010000011">
    <property type="protein sequence ID" value="MCP2167806.1"/>
    <property type="molecule type" value="Genomic_DNA"/>
</dbReference>
<evidence type="ECO:0000256" key="5">
    <source>
        <dbReference type="PROSITE-ProRule" id="PRU01091"/>
    </source>
</evidence>
<dbReference type="InterPro" id="IPR002182">
    <property type="entry name" value="NB-ARC"/>
</dbReference>
<proteinExistence type="inferred from homology"/>
<dbReference type="PANTHER" id="PTHR35807">
    <property type="entry name" value="TRANSCRIPTIONAL REGULATOR REDD-RELATED"/>
    <property type="match status" value="1"/>
</dbReference>
<dbReference type="Gene3D" id="1.10.10.10">
    <property type="entry name" value="Winged helix-like DNA-binding domain superfamily/Winged helix DNA-binding domain"/>
    <property type="match status" value="1"/>
</dbReference>
<comment type="caution">
    <text evidence="7">The sequence shown here is derived from an EMBL/GenBank/DDBJ whole genome shotgun (WGS) entry which is preliminary data.</text>
</comment>
<reference evidence="7" key="1">
    <citation type="submission" date="2022-06" db="EMBL/GenBank/DDBJ databases">
        <title>Genomic Encyclopedia of Archaeal and Bacterial Type Strains, Phase II (KMG-II): from individual species to whole genera.</title>
        <authorList>
            <person name="Goeker M."/>
        </authorList>
    </citation>
    <scope>NUCLEOTIDE SEQUENCE</scope>
    <source>
        <strain evidence="7">DSM 43935</strain>
    </source>
</reference>
<dbReference type="PROSITE" id="PS51755">
    <property type="entry name" value="OMPR_PHOB"/>
    <property type="match status" value="1"/>
</dbReference>
<feature type="domain" description="OmpR/PhoB-type" evidence="6">
    <location>
        <begin position="1"/>
        <end position="97"/>
    </location>
</feature>
<evidence type="ECO:0000256" key="4">
    <source>
        <dbReference type="ARBA" id="ARBA00023163"/>
    </source>
</evidence>
<dbReference type="InterPro" id="IPR051677">
    <property type="entry name" value="AfsR-DnrI-RedD_regulator"/>
</dbReference>
<dbReference type="SMART" id="SM00862">
    <property type="entry name" value="Trans_reg_C"/>
    <property type="match status" value="1"/>
</dbReference>
<dbReference type="InterPro" id="IPR011990">
    <property type="entry name" value="TPR-like_helical_dom_sf"/>
</dbReference>
<evidence type="ECO:0000256" key="2">
    <source>
        <dbReference type="ARBA" id="ARBA00023015"/>
    </source>
</evidence>
<dbReference type="GO" id="GO:0043531">
    <property type="term" value="F:ADP binding"/>
    <property type="evidence" value="ECO:0007669"/>
    <property type="project" value="InterPro"/>
</dbReference>
<keyword evidence="3 5" id="KW-0238">DNA-binding</keyword>
<dbReference type="Pfam" id="PF00486">
    <property type="entry name" value="Trans_reg_C"/>
    <property type="match status" value="1"/>
</dbReference>
<dbReference type="InterPro" id="IPR019734">
    <property type="entry name" value="TPR_rpt"/>
</dbReference>
<dbReference type="Pfam" id="PF03704">
    <property type="entry name" value="BTAD"/>
    <property type="match status" value="1"/>
</dbReference>
<dbReference type="SUPFAM" id="SSF52540">
    <property type="entry name" value="P-loop containing nucleoside triphosphate hydrolases"/>
    <property type="match status" value="1"/>
</dbReference>
<dbReference type="Proteomes" id="UP001206128">
    <property type="component" value="Unassembled WGS sequence"/>
</dbReference>
<evidence type="ECO:0000259" key="6">
    <source>
        <dbReference type="PROSITE" id="PS51755"/>
    </source>
</evidence>
<protein>
    <submittedName>
        <fullName evidence="7">DNA-binding transcriptional activator of the SARP family</fullName>
    </submittedName>
</protein>
<dbReference type="SMART" id="SM00028">
    <property type="entry name" value="TPR"/>
    <property type="match status" value="6"/>
</dbReference>
<sequence>MGAEPYFRVLGPFEVVRGAEALAVPAGKQRVLLAALLVRAGQVVPAGELISWLWEKRVPADGRAALQIHVTRLRRALADLGLPPLIETRSSGYRLDIAADQVDLGRFRARAERARASRDLGDLLGESEQLRAALALWRGPALVDIASDTLHRDEVAALAEERLRLVERYFDLELELGRHGEIVVPLRAELAEHPLRERLWAQLMLALHHGGRQAEAVEVFRTASRRLREELGVGPGRELTRLHAVVLGEPVRPPGLAGPADQGWRSVCELPGGVPDFTGRAAEVDQVVAWLAEARGAANVPVVTLVGPPGIGKTALAVHAAHRLRGEFPDGQWFVWLGAHRERAPRPTEDILADWLVASGVAHTAVPADGHARAAMFRARLADRRVLLLLDDADSAEQVIPLLPGTSAAAVLVTSRCALPELIALRGAHQLTLGALAPGASADLLARALGADRVATAPAAVAELVRLCAGVPLALRIAVARLLGQPGQSVERLAGELRDGDRLAGLALGAAGRMSVRQAFASAYTRLSPRAARAFRFLGVAEDVDFTAESLAALLDRGVAETSAALAELAGTSLVDEHVPGRYRLPELLRLYAAQRGQVEDRAELPAAVRRLLAWYSTRTAAAVRAHCPEAPPLLVSDVDGADGVGPLTPDWLRAEGGNLRAVVRLAVDRGESAAAWRLADAAHGFFWTSRDYRTWREVADLGLRAALAVGERTAVAAMSLSLGLADLHLASYADAERALTAARDHGVSAVRAAAEHALGALLHRTGRSRAGLAMLEQALQRARGLGLRAVEARALRDLAAVLHAVGRLTEAMDAALDAWNVGRALGTAWAEAESLVLLSASCRELSQLPTALGYGRRGLAVAQRAGAGHEQARAHCGLSVIHRHLGDFTEAISHGEAALELARKLGDQVTEAEALVVLGDAHRADRKLGPAEEHHRRALRLARALRHRPIEIEAGIGLALVFRYTGNRSAALRHGREAVAAARRSGLRLLQGRALGVLAVVHLMADRHDQSLRTINEALTLYRETGHRLEHDCALRWLDQVRGAVTDLR</sequence>
<dbReference type="PRINTS" id="PR00364">
    <property type="entry name" value="DISEASERSIST"/>
</dbReference>
<evidence type="ECO:0000313" key="8">
    <source>
        <dbReference type="Proteomes" id="UP001206128"/>
    </source>
</evidence>
<dbReference type="SUPFAM" id="SSF48452">
    <property type="entry name" value="TPR-like"/>
    <property type="match status" value="3"/>
</dbReference>
<evidence type="ECO:0000313" key="7">
    <source>
        <dbReference type="EMBL" id="MCP2167806.1"/>
    </source>
</evidence>
<dbReference type="InterPro" id="IPR036388">
    <property type="entry name" value="WH-like_DNA-bd_sf"/>
</dbReference>
<dbReference type="CDD" id="cd15831">
    <property type="entry name" value="BTAD"/>
    <property type="match status" value="1"/>
</dbReference>
<dbReference type="InterPro" id="IPR001867">
    <property type="entry name" value="OmpR/PhoB-type_DNA-bd"/>
</dbReference>
<gene>
    <name evidence="7" type="ORF">LX83_004679</name>
</gene>
<dbReference type="AlphaFoldDB" id="A0AAE3GGH0"/>
<evidence type="ECO:0000256" key="3">
    <source>
        <dbReference type="ARBA" id="ARBA00023125"/>
    </source>
</evidence>
<comment type="similarity">
    <text evidence="1">Belongs to the AfsR/DnrI/RedD regulatory family.</text>
</comment>
<dbReference type="InterPro" id="IPR005158">
    <property type="entry name" value="BTAD"/>
</dbReference>
<dbReference type="Gene3D" id="1.25.40.10">
    <property type="entry name" value="Tetratricopeptide repeat domain"/>
    <property type="match status" value="3"/>
</dbReference>
<keyword evidence="2" id="KW-0805">Transcription regulation</keyword>
<dbReference type="Pfam" id="PF13424">
    <property type="entry name" value="TPR_12"/>
    <property type="match status" value="1"/>
</dbReference>
<dbReference type="CDD" id="cd00383">
    <property type="entry name" value="trans_reg_C"/>
    <property type="match status" value="1"/>
</dbReference>
<dbReference type="InterPro" id="IPR027417">
    <property type="entry name" value="P-loop_NTPase"/>
</dbReference>
<organism evidence="7 8">
    <name type="scientific">Goodfellowiella coeruleoviolacea</name>
    <dbReference type="NCBI Taxonomy" id="334858"/>
    <lineage>
        <taxon>Bacteria</taxon>
        <taxon>Bacillati</taxon>
        <taxon>Actinomycetota</taxon>
        <taxon>Actinomycetes</taxon>
        <taxon>Pseudonocardiales</taxon>
        <taxon>Pseudonocardiaceae</taxon>
        <taxon>Goodfellowiella</taxon>
    </lineage>
</organism>
<dbReference type="Gene3D" id="3.40.50.300">
    <property type="entry name" value="P-loop containing nucleotide triphosphate hydrolases"/>
    <property type="match status" value="1"/>
</dbReference>
<accession>A0AAE3GGH0</accession>
<dbReference type="PANTHER" id="PTHR35807:SF1">
    <property type="entry name" value="TRANSCRIPTIONAL REGULATOR REDD"/>
    <property type="match status" value="1"/>
</dbReference>
<name>A0AAE3GGH0_9PSEU</name>
<dbReference type="SMART" id="SM01043">
    <property type="entry name" value="BTAD"/>
    <property type="match status" value="1"/>
</dbReference>
<dbReference type="SUPFAM" id="SSF46894">
    <property type="entry name" value="C-terminal effector domain of the bipartite response regulators"/>
    <property type="match status" value="1"/>
</dbReference>
<evidence type="ECO:0000256" key="1">
    <source>
        <dbReference type="ARBA" id="ARBA00005820"/>
    </source>
</evidence>
<dbReference type="Pfam" id="PF00931">
    <property type="entry name" value="NB-ARC"/>
    <property type="match status" value="1"/>
</dbReference>